<proteinExistence type="predicted"/>
<dbReference type="Proteomes" id="UP000193087">
    <property type="component" value="Unassembled WGS sequence"/>
</dbReference>
<dbReference type="GeneID" id="93496568"/>
<evidence type="ECO:0000313" key="2">
    <source>
        <dbReference type="Proteomes" id="UP000193087"/>
    </source>
</evidence>
<dbReference type="AlphaFoldDB" id="A0A1X2BBT7"/>
<organism evidence="1 2">
    <name type="scientific">Mycobacterium riyadhense</name>
    <dbReference type="NCBI Taxonomy" id="486698"/>
    <lineage>
        <taxon>Bacteria</taxon>
        <taxon>Bacillati</taxon>
        <taxon>Actinomycetota</taxon>
        <taxon>Actinomycetes</taxon>
        <taxon>Mycobacteriales</taxon>
        <taxon>Mycobacteriaceae</taxon>
        <taxon>Mycobacterium</taxon>
    </lineage>
</organism>
<comment type="caution">
    <text evidence="1">The sequence shown here is derived from an EMBL/GenBank/DDBJ whole genome shotgun (WGS) entry which is preliminary data.</text>
</comment>
<accession>A0A1X2BBT7</accession>
<dbReference type="Gene3D" id="1.10.287.1060">
    <property type="entry name" value="ESAT-6-like"/>
    <property type="match status" value="1"/>
</dbReference>
<dbReference type="OrthoDB" id="4751353at2"/>
<reference evidence="1 2" key="1">
    <citation type="submission" date="2016-01" db="EMBL/GenBank/DDBJ databases">
        <title>The new phylogeny of the genus Mycobacterium.</title>
        <authorList>
            <person name="Tarcisio F."/>
            <person name="Conor M."/>
            <person name="Antonella G."/>
            <person name="Elisabetta G."/>
            <person name="Giulia F.S."/>
            <person name="Sara T."/>
            <person name="Anna F."/>
            <person name="Clotilde B."/>
            <person name="Roberto B."/>
            <person name="Veronica D.S."/>
            <person name="Fabio R."/>
            <person name="Monica P."/>
            <person name="Olivier J."/>
            <person name="Enrico T."/>
            <person name="Nicola S."/>
        </authorList>
    </citation>
    <scope>NUCLEOTIDE SEQUENCE [LARGE SCALE GENOMIC DNA]</scope>
    <source>
        <strain evidence="1 2">DSM 45176</strain>
    </source>
</reference>
<dbReference type="InterPro" id="IPR036689">
    <property type="entry name" value="ESAT-6-like_sf"/>
</dbReference>
<keyword evidence="2" id="KW-1185">Reference proteome</keyword>
<evidence type="ECO:0008006" key="3">
    <source>
        <dbReference type="Google" id="ProtNLM"/>
    </source>
</evidence>
<dbReference type="STRING" id="486698.AWC22_05355"/>
<dbReference type="SUPFAM" id="SSF140453">
    <property type="entry name" value="EsxAB dimer-like"/>
    <property type="match status" value="1"/>
</dbReference>
<sequence length="96" mass="10318">MEVGLRAIPGLLCHVGNELANHGASLVALQQSCHDAAQGAHAGWVGSSANALSGLLDRWARISAAHRDRFGEHSYGMRYAAVSFTEMEQRNAMSLR</sequence>
<dbReference type="RefSeq" id="WP_085253106.1">
    <property type="nucleotide sequence ID" value="NZ_CAJMWI010000001.1"/>
</dbReference>
<gene>
    <name evidence="1" type="ORF">AWC22_05355</name>
</gene>
<evidence type="ECO:0000313" key="1">
    <source>
        <dbReference type="EMBL" id="ORW61135.1"/>
    </source>
</evidence>
<protein>
    <recommendedName>
        <fullName evidence="3">WXG100 family type VII secretion target</fullName>
    </recommendedName>
</protein>
<name>A0A1X2BBT7_9MYCO</name>
<dbReference type="EMBL" id="LQPQ01000232">
    <property type="protein sequence ID" value="ORW61135.1"/>
    <property type="molecule type" value="Genomic_DNA"/>
</dbReference>